<sequence length="749" mass="79645">MKPTHRALISLSALGFALMAATPGWTATSKTEKPTTEIRTAKPAEKKTDAKKAASKTSSKKTEVAEKSSKASKKTAAGESDDAKPLKTKGKTANGKEKAKIADAAPEKGSKTSKASEKASKKATGKSKSELAEAKSSKKSKSELADALSGKTSGKKNSKKTEVAAAAPAKKSSKTAVKVATVKAPAVVATITAPKVDAPVVMNAMPLPYGLVAGQGTPITPVALNTPLSPYDTALYQSAFTLIDKGDYAGADAQLAQVTDKRLMGYAQYNKLFSRGYNSTYEELMAWLADYGDQPMAMKVWGLAKRKKPEGAPDPAFPLLAGKPVLTGGNAIQLDGGTTLSGSTPVARADASAPASDTDLTPKSARSAYNNGQLAEAVRLGRKIGDHWVAGLASWRLKRYEDAMAEFTFVSSDPSTNAWTQSSGAYWAGRCAAKLGQKEQADTYFQLAASFPFTFYGLLAEARLGVTPAIALAQKGLPPTFSRDQRTALAASLTSDFSWTHTNARAQRLNALVQVGQHSEAQYELKTAIQNSSNNDERQKWLALGAKTHLPVNQLTMTDRLFDVSLYPMPDIAPKGGYTVDKALIYALARKESKFDASAHSYSGAYGLLQLMPSTAALVENDPSYNSKPKQLLTPSVNLRVGQNYIMRLKDSNIVDGDLLRTIAAYNAGPRPVKDAVSSLGNDADSLLVMESIPVAQTRQYVEEVAANYWIYRQIMGKTSKTLAAAAADAQIIDLTADSPAQAVAFADK</sequence>
<dbReference type="Gene3D" id="1.25.20.10">
    <property type="entry name" value="Bacterial muramidases"/>
    <property type="match status" value="2"/>
</dbReference>
<evidence type="ECO:0000256" key="4">
    <source>
        <dbReference type="SAM" id="MobiDB-lite"/>
    </source>
</evidence>
<dbReference type="Pfam" id="PF01464">
    <property type="entry name" value="SLT"/>
    <property type="match status" value="1"/>
</dbReference>
<evidence type="ECO:0000259" key="6">
    <source>
        <dbReference type="Pfam" id="PF01464"/>
    </source>
</evidence>
<proteinExistence type="inferred from homology"/>
<evidence type="ECO:0000256" key="5">
    <source>
        <dbReference type="SAM" id="SignalP"/>
    </source>
</evidence>
<comment type="similarity">
    <text evidence="2">Belongs to the virb1 family.</text>
</comment>
<dbReference type="InterPro" id="IPR023346">
    <property type="entry name" value="Lysozyme-like_dom_sf"/>
</dbReference>
<dbReference type="InterPro" id="IPR008258">
    <property type="entry name" value="Transglycosylase_SLT_dom_1"/>
</dbReference>
<gene>
    <name evidence="7" type="ORF">ABENE_11905</name>
</gene>
<feature type="domain" description="Transglycosylase SLT" evidence="6">
    <location>
        <begin position="577"/>
        <end position="685"/>
    </location>
</feature>
<dbReference type="PANTHER" id="PTHR37423:SF2">
    <property type="entry name" value="MEMBRANE-BOUND LYTIC MUREIN TRANSGLYCOSYLASE C"/>
    <property type="match status" value="1"/>
</dbReference>
<dbReference type="GO" id="GO:0042597">
    <property type="term" value="C:periplasmic space"/>
    <property type="evidence" value="ECO:0007669"/>
    <property type="project" value="InterPro"/>
</dbReference>
<evidence type="ECO:0000313" key="8">
    <source>
        <dbReference type="Proteomes" id="UP000017837"/>
    </source>
</evidence>
<feature type="compositionally biased region" description="Basic and acidic residues" evidence="4">
    <location>
        <begin position="60"/>
        <end position="69"/>
    </location>
</feature>
<dbReference type="InterPro" id="IPR000189">
    <property type="entry name" value="Transglyc_AS"/>
</dbReference>
<dbReference type="GO" id="GO:0004553">
    <property type="term" value="F:hydrolase activity, hydrolyzing O-glycosyl compounds"/>
    <property type="evidence" value="ECO:0007669"/>
    <property type="project" value="InterPro"/>
</dbReference>
<dbReference type="SUPFAM" id="SSF48435">
    <property type="entry name" value="Bacterial muramidases"/>
    <property type="match status" value="2"/>
</dbReference>
<evidence type="ECO:0000256" key="1">
    <source>
        <dbReference type="ARBA" id="ARBA00007734"/>
    </source>
</evidence>
<feature type="chain" id="PRO_5004726574" description="Transglycosylase SLT domain-containing protein" evidence="5">
    <location>
        <begin position="27"/>
        <end position="749"/>
    </location>
</feature>
<accession>V4RH61</accession>
<dbReference type="PANTHER" id="PTHR37423">
    <property type="entry name" value="SOLUBLE LYTIC MUREIN TRANSGLYCOSYLASE-RELATED"/>
    <property type="match status" value="1"/>
</dbReference>
<evidence type="ECO:0000256" key="2">
    <source>
        <dbReference type="ARBA" id="ARBA00009387"/>
    </source>
</evidence>
<dbReference type="CDD" id="cd13401">
    <property type="entry name" value="Slt70-like"/>
    <property type="match status" value="1"/>
</dbReference>
<dbReference type="PROSITE" id="PS00922">
    <property type="entry name" value="TRANSGLYCOSYLASE"/>
    <property type="match status" value="1"/>
</dbReference>
<feature type="region of interest" description="Disordered" evidence="4">
    <location>
        <begin position="25"/>
        <end position="170"/>
    </location>
</feature>
<dbReference type="GO" id="GO:0000270">
    <property type="term" value="P:peptidoglycan metabolic process"/>
    <property type="evidence" value="ECO:0007669"/>
    <property type="project" value="InterPro"/>
</dbReference>
<dbReference type="InterPro" id="IPR008939">
    <property type="entry name" value="Lytic_TGlycosylase_superhlx_U"/>
</dbReference>
<dbReference type="EMBL" id="AWGB01000022">
    <property type="protein sequence ID" value="ESQ90668.1"/>
    <property type="molecule type" value="Genomic_DNA"/>
</dbReference>
<evidence type="ECO:0000313" key="7">
    <source>
        <dbReference type="EMBL" id="ESQ90668.1"/>
    </source>
</evidence>
<reference evidence="7 8" key="1">
    <citation type="journal article" date="2014" name="Nature">
        <title>Sequential evolution of bacterial morphology by co-option of a developmental regulator.</title>
        <authorList>
            <person name="Jiang C."/>
            <person name="Brown P.J."/>
            <person name="Ducret A."/>
            <person name="Brun Y.V."/>
        </authorList>
    </citation>
    <scope>NUCLEOTIDE SEQUENCE [LARGE SCALE GENOMIC DNA]</scope>
    <source>
        <strain evidence="7 8">DSM 16100</strain>
    </source>
</reference>
<dbReference type="SUPFAM" id="SSF53955">
    <property type="entry name" value="Lysozyme-like"/>
    <property type="match status" value="1"/>
</dbReference>
<feature type="signal peptide" evidence="5">
    <location>
        <begin position="1"/>
        <end position="26"/>
    </location>
</feature>
<organism evidence="7 8">
    <name type="scientific">Asticcacaulis benevestitus DSM 16100 = ATCC BAA-896</name>
    <dbReference type="NCBI Taxonomy" id="1121022"/>
    <lineage>
        <taxon>Bacteria</taxon>
        <taxon>Pseudomonadati</taxon>
        <taxon>Pseudomonadota</taxon>
        <taxon>Alphaproteobacteria</taxon>
        <taxon>Caulobacterales</taxon>
        <taxon>Caulobacteraceae</taxon>
        <taxon>Asticcacaulis</taxon>
    </lineage>
</organism>
<dbReference type="eggNOG" id="COG0741">
    <property type="taxonomic scope" value="Bacteria"/>
</dbReference>
<dbReference type="Gene3D" id="1.10.530.10">
    <property type="match status" value="1"/>
</dbReference>
<feature type="compositionally biased region" description="Basic and acidic residues" evidence="4">
    <location>
        <begin position="30"/>
        <end position="52"/>
    </location>
</feature>
<comment type="caution">
    <text evidence="7">The sequence shown here is derived from an EMBL/GenBank/DDBJ whole genome shotgun (WGS) entry which is preliminary data.</text>
</comment>
<dbReference type="eggNOG" id="COG0457">
    <property type="taxonomic scope" value="Bacteria"/>
</dbReference>
<dbReference type="Proteomes" id="UP000017837">
    <property type="component" value="Unassembled WGS sequence"/>
</dbReference>
<dbReference type="STRING" id="1121022.GCA_000376105_00276"/>
<feature type="compositionally biased region" description="Basic and acidic residues" evidence="4">
    <location>
        <begin position="94"/>
        <end position="120"/>
    </location>
</feature>
<feature type="region of interest" description="Disordered" evidence="4">
    <location>
        <begin position="336"/>
        <end position="366"/>
    </location>
</feature>
<keyword evidence="3 5" id="KW-0732">Signal</keyword>
<comment type="similarity">
    <text evidence="1">Belongs to the transglycosylase Slt family.</text>
</comment>
<protein>
    <recommendedName>
        <fullName evidence="6">Transglycosylase SLT domain-containing protein</fullName>
    </recommendedName>
</protein>
<dbReference type="AlphaFoldDB" id="V4RH61"/>
<evidence type="ECO:0000256" key="3">
    <source>
        <dbReference type="ARBA" id="ARBA00022729"/>
    </source>
</evidence>
<dbReference type="PATRIC" id="fig|1121022.4.peg.2414"/>
<dbReference type="GO" id="GO:0008933">
    <property type="term" value="F:peptidoglycan lytic transglycosylase activity"/>
    <property type="evidence" value="ECO:0007669"/>
    <property type="project" value="InterPro"/>
</dbReference>
<dbReference type="RefSeq" id="WP_018079955.1">
    <property type="nucleotide sequence ID" value="NZ_AQWM01000001.1"/>
</dbReference>
<feature type="compositionally biased region" description="Basic and acidic residues" evidence="4">
    <location>
        <begin position="127"/>
        <end position="144"/>
    </location>
</feature>
<dbReference type="GO" id="GO:0016020">
    <property type="term" value="C:membrane"/>
    <property type="evidence" value="ECO:0007669"/>
    <property type="project" value="InterPro"/>
</dbReference>
<keyword evidence="8" id="KW-1185">Reference proteome</keyword>
<name>V4RH61_9CAUL</name>